<reference evidence="1 2" key="1">
    <citation type="submission" date="2020-08" db="EMBL/GenBank/DDBJ databases">
        <title>Streptomyces sp. PSKA01 genome sequencing and assembly.</title>
        <authorList>
            <person name="Mandal S."/>
            <person name="Maiti P.K."/>
            <person name="Das P."/>
        </authorList>
    </citation>
    <scope>NUCLEOTIDE SEQUENCE [LARGE SCALE GENOMIC DNA]</scope>
    <source>
        <strain evidence="1 2">PSKA01</strain>
    </source>
</reference>
<dbReference type="GO" id="GO:0003677">
    <property type="term" value="F:DNA binding"/>
    <property type="evidence" value="ECO:0007669"/>
    <property type="project" value="InterPro"/>
</dbReference>
<organism evidence="1 2">
    <name type="scientific">Streptomyces cupreus</name>
    <dbReference type="NCBI Taxonomy" id="2759956"/>
    <lineage>
        <taxon>Bacteria</taxon>
        <taxon>Bacillati</taxon>
        <taxon>Actinomycetota</taxon>
        <taxon>Actinomycetes</taxon>
        <taxon>Kitasatosporales</taxon>
        <taxon>Streptomycetaceae</taxon>
        <taxon>Streptomyces</taxon>
    </lineage>
</organism>
<dbReference type="Proteomes" id="UP000584670">
    <property type="component" value="Unassembled WGS sequence"/>
</dbReference>
<name>A0A7X1J2W5_9ACTN</name>
<proteinExistence type="predicted"/>
<dbReference type="AlphaFoldDB" id="A0A7X1J2W5"/>
<dbReference type="SUPFAM" id="SSF47413">
    <property type="entry name" value="lambda repressor-like DNA-binding domains"/>
    <property type="match status" value="1"/>
</dbReference>
<protein>
    <submittedName>
        <fullName evidence="1">Helix-turn-helix domain-containing protein</fullName>
    </submittedName>
</protein>
<dbReference type="InterPro" id="IPR010982">
    <property type="entry name" value="Lambda_DNA-bd_dom_sf"/>
</dbReference>
<dbReference type="Gene3D" id="1.10.260.40">
    <property type="entry name" value="lambda repressor-like DNA-binding domains"/>
    <property type="match status" value="1"/>
</dbReference>
<evidence type="ECO:0000313" key="1">
    <source>
        <dbReference type="EMBL" id="MBC2903210.1"/>
    </source>
</evidence>
<dbReference type="EMBL" id="JACMSF010000015">
    <property type="protein sequence ID" value="MBC2903210.1"/>
    <property type="molecule type" value="Genomic_DNA"/>
</dbReference>
<comment type="caution">
    <text evidence="1">The sequence shown here is derived from an EMBL/GenBank/DDBJ whole genome shotgun (WGS) entry which is preliminary data.</text>
</comment>
<evidence type="ECO:0000313" key="2">
    <source>
        <dbReference type="Proteomes" id="UP000584670"/>
    </source>
</evidence>
<keyword evidence="2" id="KW-1185">Reference proteome</keyword>
<gene>
    <name evidence="1" type="ORF">H4N64_16645</name>
</gene>
<sequence>MATRDLGRLARRVKAHRLELFSSRLAAARAAGISKDTWQRVEEGEEVRESTYAKIDRVLGWAVGSCILIAAGGEPVLADEAPAAAAVAPRLSEEDVREAAYKAAMAKLPDAPIGAVQAFAEELVKVLRSTGAMEDDA</sequence>
<accession>A0A7X1J2W5</accession>
<dbReference type="RefSeq" id="WP_186283094.1">
    <property type="nucleotide sequence ID" value="NZ_JACMSF010000015.1"/>
</dbReference>